<keyword evidence="2" id="KW-1185">Reference proteome</keyword>
<dbReference type="PANTHER" id="PTHR47331">
    <property type="entry name" value="PHD-TYPE DOMAIN-CONTAINING PROTEIN"/>
    <property type="match status" value="1"/>
</dbReference>
<proteinExistence type="predicted"/>
<evidence type="ECO:0008006" key="3">
    <source>
        <dbReference type="Google" id="ProtNLM"/>
    </source>
</evidence>
<accession>A0A8T0ENQ6</accession>
<gene>
    <name evidence="1" type="ORF">HNY73_014265</name>
</gene>
<reference evidence="1" key="1">
    <citation type="journal article" date="2020" name="bioRxiv">
        <title>Chromosome-level reference genome of the European wasp spider Argiope bruennichi: a resource for studies on range expansion and evolutionary adaptation.</title>
        <authorList>
            <person name="Sheffer M.M."/>
            <person name="Hoppe A."/>
            <person name="Krehenwinkel H."/>
            <person name="Uhl G."/>
            <person name="Kuss A.W."/>
            <person name="Jensen L."/>
            <person name="Jensen C."/>
            <person name="Gillespie R.G."/>
            <person name="Hoff K.J."/>
            <person name="Prost S."/>
        </authorList>
    </citation>
    <scope>NUCLEOTIDE SEQUENCE</scope>
</reference>
<reference evidence="1" key="2">
    <citation type="submission" date="2020-06" db="EMBL/GenBank/DDBJ databases">
        <authorList>
            <person name="Sheffer M."/>
        </authorList>
    </citation>
    <scope>NUCLEOTIDE SEQUENCE</scope>
</reference>
<dbReference type="Proteomes" id="UP000807504">
    <property type="component" value="Unassembled WGS sequence"/>
</dbReference>
<dbReference type="InterPro" id="IPR008042">
    <property type="entry name" value="Retrotrans_Pao"/>
</dbReference>
<sequence>MQLRGLNLADTCESKAKIEILIGRDAFWRIIDASHFEKLNNTMTCVPTIFGFALQGSGSSGPCSANVLVSASDVQVLWDLETLDIRDEAEMSVTDREFDLRALWVKNRFCEIEEGVELKVLGLNWNPDKDVLALEVKGLVNSLGGLNNTKRCVLQTAKRIFDPVGLIAPFAVRIKCLLQEIWERDMDWDDDLPEDLRLKWITWCNEIRTLKEIVIPRNCLQDCGKGLAEIHIFCDASLRAYWGNILYNVCR</sequence>
<organism evidence="1 2">
    <name type="scientific">Argiope bruennichi</name>
    <name type="common">Wasp spider</name>
    <name type="synonym">Aranea bruennichi</name>
    <dbReference type="NCBI Taxonomy" id="94029"/>
    <lineage>
        <taxon>Eukaryota</taxon>
        <taxon>Metazoa</taxon>
        <taxon>Ecdysozoa</taxon>
        <taxon>Arthropoda</taxon>
        <taxon>Chelicerata</taxon>
        <taxon>Arachnida</taxon>
        <taxon>Araneae</taxon>
        <taxon>Araneomorphae</taxon>
        <taxon>Entelegynae</taxon>
        <taxon>Araneoidea</taxon>
        <taxon>Araneidae</taxon>
        <taxon>Argiope</taxon>
    </lineage>
</organism>
<evidence type="ECO:0000313" key="1">
    <source>
        <dbReference type="EMBL" id="KAF8777397.1"/>
    </source>
</evidence>
<protein>
    <recommendedName>
        <fullName evidence="3">Reverse transcriptase domain-containing protein</fullName>
    </recommendedName>
</protein>
<evidence type="ECO:0000313" key="2">
    <source>
        <dbReference type="Proteomes" id="UP000807504"/>
    </source>
</evidence>
<comment type="caution">
    <text evidence="1">The sequence shown here is derived from an EMBL/GenBank/DDBJ whole genome shotgun (WGS) entry which is preliminary data.</text>
</comment>
<dbReference type="PANTHER" id="PTHR47331:SF5">
    <property type="entry name" value="RIBONUCLEASE H"/>
    <property type="match status" value="1"/>
</dbReference>
<name>A0A8T0ENQ6_ARGBR</name>
<dbReference type="EMBL" id="JABXBU010002072">
    <property type="protein sequence ID" value="KAF8777397.1"/>
    <property type="molecule type" value="Genomic_DNA"/>
</dbReference>
<dbReference type="Pfam" id="PF05380">
    <property type="entry name" value="Peptidase_A17"/>
    <property type="match status" value="1"/>
</dbReference>
<dbReference type="AlphaFoldDB" id="A0A8T0ENQ6"/>